<reference evidence="1" key="1">
    <citation type="submission" date="2021-06" db="EMBL/GenBank/DDBJ databases">
        <title>Genome sequence of Cutibacterium modestum strain KB17-24694.</title>
        <authorList>
            <person name="Dekio I."/>
            <person name="Asahina A."/>
            <person name="Nishida M."/>
        </authorList>
    </citation>
    <scope>NUCLEOTIDE SEQUENCE</scope>
    <source>
        <strain evidence="1">KB17-24694</strain>
    </source>
</reference>
<gene>
    <name evidence="1" type="ORF">KB1_21090</name>
</gene>
<organism evidence="1 2">
    <name type="scientific">Cutibacterium modestum</name>
    <dbReference type="NCBI Taxonomy" id="2559073"/>
    <lineage>
        <taxon>Bacteria</taxon>
        <taxon>Bacillati</taxon>
        <taxon>Actinomycetota</taxon>
        <taxon>Actinomycetes</taxon>
        <taxon>Propionibacteriales</taxon>
        <taxon>Propionibacteriaceae</taxon>
        <taxon>Cutibacterium</taxon>
    </lineage>
</organism>
<evidence type="ECO:0000313" key="1">
    <source>
        <dbReference type="EMBL" id="BCY26119.1"/>
    </source>
</evidence>
<accession>A0AAD1KR87</accession>
<dbReference type="Proteomes" id="UP000825072">
    <property type="component" value="Chromosome 1"/>
</dbReference>
<protein>
    <submittedName>
        <fullName evidence="1">Uncharacterized protein</fullName>
    </submittedName>
</protein>
<name>A0AAD1KR87_9ACTN</name>
<dbReference type="AlphaFoldDB" id="A0AAD1KR87"/>
<sequence>MRRFGDTASRNVLHRPKGDSMFVNTMARLVGSTAALAMALTGAGAAASAVAQAAPTVSISSVSAASLTAEQRQNAYTMYSCRRTIQLD</sequence>
<dbReference type="EMBL" id="AP024747">
    <property type="protein sequence ID" value="BCY26119.1"/>
    <property type="molecule type" value="Genomic_DNA"/>
</dbReference>
<proteinExistence type="predicted"/>
<evidence type="ECO:0000313" key="2">
    <source>
        <dbReference type="Proteomes" id="UP000825072"/>
    </source>
</evidence>